<dbReference type="PANTHER" id="PTHR21666">
    <property type="entry name" value="PEPTIDASE-RELATED"/>
    <property type="match status" value="1"/>
</dbReference>
<dbReference type="RefSeq" id="WP_168149495.1">
    <property type="nucleotide sequence ID" value="NZ_JAAVXB010000012.1"/>
</dbReference>
<dbReference type="AlphaFoldDB" id="A0A969WF47"/>
<keyword evidence="1 2" id="KW-0732">Signal</keyword>
<protein>
    <submittedName>
        <fullName evidence="4">Peptidoglycan DD-metalloendopeptidase family protein</fullName>
    </submittedName>
</protein>
<sequence>MRRAGVYLAAAIAAATGTAFANNSNDGVAAVAKDIKPEDCKAQTLSVTRGDSAYTLLRSAGVDAGDVMRWLHASADAKTLREMRPGDTLSICTAAQLDGRRELQRLTMVHHHEQTALAHPPATDDDDVRIVHVGFTIDHTLASALRAAHVRAPLASAVHAYLRHDDDLPAELPKGARVVATFAGAPSEPHARLLCLDVTLHTRHHRIYHYVGDDGAQYLVGRHGHGVKLLAMLQPLPHARISSGWGWRINPVLKTPEFHKGIDYAAPLGTPIRAALDGTVGMAQWHGNYGRVVEIRSGHGVATRYGHLHSIASGIHSGSHVHAGQIIGYVGSTGLSTGPHLYFELWEHDQRLNPLLNVPAESTRLSHAERSRFDAYVHRLEARVPVG</sequence>
<name>A0A969WF47_9GAMM</name>
<accession>A0A969WF47</accession>
<evidence type="ECO:0000259" key="3">
    <source>
        <dbReference type="Pfam" id="PF01551"/>
    </source>
</evidence>
<evidence type="ECO:0000256" key="2">
    <source>
        <dbReference type="SAM" id="SignalP"/>
    </source>
</evidence>
<organism evidence="4 5">
    <name type="scientific">Solimonas marina</name>
    <dbReference type="NCBI Taxonomy" id="2714601"/>
    <lineage>
        <taxon>Bacteria</taxon>
        <taxon>Pseudomonadati</taxon>
        <taxon>Pseudomonadota</taxon>
        <taxon>Gammaproteobacteria</taxon>
        <taxon>Nevskiales</taxon>
        <taxon>Nevskiaceae</taxon>
        <taxon>Solimonas</taxon>
    </lineage>
</organism>
<dbReference type="Gene3D" id="3.10.450.350">
    <property type="match status" value="2"/>
</dbReference>
<dbReference type="InterPro" id="IPR016047">
    <property type="entry name" value="M23ase_b-sheet_dom"/>
</dbReference>
<dbReference type="Proteomes" id="UP000653472">
    <property type="component" value="Unassembled WGS sequence"/>
</dbReference>
<dbReference type="InterPro" id="IPR050570">
    <property type="entry name" value="Cell_wall_metabolism_enzyme"/>
</dbReference>
<dbReference type="Pfam" id="PF01551">
    <property type="entry name" value="Peptidase_M23"/>
    <property type="match status" value="1"/>
</dbReference>
<dbReference type="SUPFAM" id="SSF51261">
    <property type="entry name" value="Duplicated hybrid motif"/>
    <property type="match status" value="1"/>
</dbReference>
<keyword evidence="5" id="KW-1185">Reference proteome</keyword>
<dbReference type="GO" id="GO:0004222">
    <property type="term" value="F:metalloendopeptidase activity"/>
    <property type="evidence" value="ECO:0007669"/>
    <property type="project" value="TreeGrafter"/>
</dbReference>
<dbReference type="CDD" id="cd12797">
    <property type="entry name" value="M23_peptidase"/>
    <property type="match status" value="1"/>
</dbReference>
<feature type="domain" description="M23ase beta-sheet core" evidence="3">
    <location>
        <begin position="258"/>
        <end position="354"/>
    </location>
</feature>
<proteinExistence type="predicted"/>
<dbReference type="PANTHER" id="PTHR21666:SF289">
    <property type="entry name" value="L-ALA--D-GLU ENDOPEPTIDASE"/>
    <property type="match status" value="1"/>
</dbReference>
<dbReference type="InterPro" id="IPR011055">
    <property type="entry name" value="Dup_hybrid_motif"/>
</dbReference>
<evidence type="ECO:0000256" key="1">
    <source>
        <dbReference type="ARBA" id="ARBA00022729"/>
    </source>
</evidence>
<dbReference type="Gene3D" id="2.70.70.10">
    <property type="entry name" value="Glucose Permease (Domain IIA)"/>
    <property type="match status" value="1"/>
</dbReference>
<evidence type="ECO:0000313" key="5">
    <source>
        <dbReference type="Proteomes" id="UP000653472"/>
    </source>
</evidence>
<evidence type="ECO:0000313" key="4">
    <source>
        <dbReference type="EMBL" id="NKF24166.1"/>
    </source>
</evidence>
<comment type="caution">
    <text evidence="4">The sequence shown here is derived from an EMBL/GenBank/DDBJ whole genome shotgun (WGS) entry which is preliminary data.</text>
</comment>
<dbReference type="EMBL" id="JAAVXB010000012">
    <property type="protein sequence ID" value="NKF24166.1"/>
    <property type="molecule type" value="Genomic_DNA"/>
</dbReference>
<reference evidence="4" key="1">
    <citation type="submission" date="2020-03" db="EMBL/GenBank/DDBJ databases">
        <title>Solimonas marina sp. nov., isolated from deep seawater of the Pacific Ocean.</title>
        <authorList>
            <person name="Liu X."/>
            <person name="Lai Q."/>
            <person name="Sun F."/>
            <person name="Gai Y."/>
            <person name="Li G."/>
            <person name="Shao Z."/>
        </authorList>
    </citation>
    <scope>NUCLEOTIDE SEQUENCE</scope>
    <source>
        <strain evidence="4">C16B3</strain>
    </source>
</reference>
<gene>
    <name evidence="4" type="ORF">G7Y82_17775</name>
</gene>
<feature type="signal peptide" evidence="2">
    <location>
        <begin position="1"/>
        <end position="21"/>
    </location>
</feature>
<feature type="chain" id="PRO_5038091933" evidence="2">
    <location>
        <begin position="22"/>
        <end position="387"/>
    </location>
</feature>